<dbReference type="InterPro" id="IPR017441">
    <property type="entry name" value="Protein_kinase_ATP_BS"/>
</dbReference>
<evidence type="ECO:0000259" key="11">
    <source>
        <dbReference type="PROSITE" id="PS50011"/>
    </source>
</evidence>
<evidence type="ECO:0000313" key="14">
    <source>
        <dbReference type="Proteomes" id="UP001383192"/>
    </source>
</evidence>
<reference evidence="13 14" key="1">
    <citation type="submission" date="2024-01" db="EMBL/GenBank/DDBJ databases">
        <title>A draft genome for a cacao thread blight-causing isolate of Paramarasmius palmivorus.</title>
        <authorList>
            <person name="Baruah I.K."/>
            <person name="Bukari Y."/>
            <person name="Amoako-Attah I."/>
            <person name="Meinhardt L.W."/>
            <person name="Bailey B.A."/>
            <person name="Cohen S.P."/>
        </authorList>
    </citation>
    <scope>NUCLEOTIDE SEQUENCE [LARGE SCALE GENOMIC DNA]</scope>
    <source>
        <strain evidence="13 14">GH-12</strain>
    </source>
</reference>
<keyword evidence="3 13" id="KW-0808">Transferase</keyword>
<dbReference type="PROSITE" id="PS50011">
    <property type="entry name" value="PROTEIN_KINASE_DOM"/>
    <property type="match status" value="1"/>
</dbReference>
<feature type="domain" description="AGC-kinase C-terminal" evidence="12">
    <location>
        <begin position="343"/>
        <end position="404"/>
    </location>
</feature>
<dbReference type="GO" id="GO:0007165">
    <property type="term" value="P:signal transduction"/>
    <property type="evidence" value="ECO:0007669"/>
    <property type="project" value="UniProtKB-ARBA"/>
</dbReference>
<evidence type="ECO:0000256" key="8">
    <source>
        <dbReference type="ARBA" id="ARBA00047454"/>
    </source>
</evidence>
<evidence type="ECO:0000256" key="10">
    <source>
        <dbReference type="RuleBase" id="RU000304"/>
    </source>
</evidence>
<comment type="catalytic activity">
    <reaction evidence="8">
        <text>L-seryl-[protein] + ATP = O-phospho-L-seryl-[protein] + ADP + H(+)</text>
        <dbReference type="Rhea" id="RHEA:17989"/>
        <dbReference type="Rhea" id="RHEA-COMP:9863"/>
        <dbReference type="Rhea" id="RHEA-COMP:11604"/>
        <dbReference type="ChEBI" id="CHEBI:15378"/>
        <dbReference type="ChEBI" id="CHEBI:29999"/>
        <dbReference type="ChEBI" id="CHEBI:30616"/>
        <dbReference type="ChEBI" id="CHEBI:83421"/>
        <dbReference type="ChEBI" id="CHEBI:456216"/>
        <dbReference type="EC" id="2.7.11.11"/>
    </reaction>
</comment>
<dbReference type="EMBL" id="JAYKXP010000051">
    <property type="protein sequence ID" value="KAK7036502.1"/>
    <property type="molecule type" value="Genomic_DNA"/>
</dbReference>
<evidence type="ECO:0000259" key="12">
    <source>
        <dbReference type="PROSITE" id="PS51285"/>
    </source>
</evidence>
<keyword evidence="2 10" id="KW-0723">Serine/threonine-protein kinase</keyword>
<dbReference type="PROSITE" id="PS00107">
    <property type="entry name" value="PROTEIN_KINASE_ATP"/>
    <property type="match status" value="1"/>
</dbReference>
<evidence type="ECO:0000256" key="4">
    <source>
        <dbReference type="ARBA" id="ARBA00022741"/>
    </source>
</evidence>
<dbReference type="Pfam" id="PF00069">
    <property type="entry name" value="Pkinase"/>
    <property type="match status" value="1"/>
</dbReference>
<dbReference type="InterPro" id="IPR000719">
    <property type="entry name" value="Prot_kinase_dom"/>
</dbReference>
<keyword evidence="5 13" id="KW-0418">Kinase</keyword>
<dbReference type="EC" id="2.7.11.11" evidence="1"/>
<evidence type="ECO:0000256" key="5">
    <source>
        <dbReference type="ARBA" id="ARBA00022777"/>
    </source>
</evidence>
<evidence type="ECO:0000256" key="6">
    <source>
        <dbReference type="ARBA" id="ARBA00022840"/>
    </source>
</evidence>
<dbReference type="InterPro" id="IPR000961">
    <property type="entry name" value="AGC-kinase_C"/>
</dbReference>
<dbReference type="GO" id="GO:0005634">
    <property type="term" value="C:nucleus"/>
    <property type="evidence" value="ECO:0007669"/>
    <property type="project" value="TreeGrafter"/>
</dbReference>
<organism evidence="13 14">
    <name type="scientific">Paramarasmius palmivorus</name>
    <dbReference type="NCBI Taxonomy" id="297713"/>
    <lineage>
        <taxon>Eukaryota</taxon>
        <taxon>Fungi</taxon>
        <taxon>Dikarya</taxon>
        <taxon>Basidiomycota</taxon>
        <taxon>Agaricomycotina</taxon>
        <taxon>Agaricomycetes</taxon>
        <taxon>Agaricomycetidae</taxon>
        <taxon>Agaricales</taxon>
        <taxon>Marasmiineae</taxon>
        <taxon>Marasmiaceae</taxon>
        <taxon>Paramarasmius</taxon>
    </lineage>
</organism>
<dbReference type="GO" id="GO:0005524">
    <property type="term" value="F:ATP binding"/>
    <property type="evidence" value="ECO:0007669"/>
    <property type="project" value="UniProtKB-UniRule"/>
</dbReference>
<keyword evidence="14" id="KW-1185">Reference proteome</keyword>
<evidence type="ECO:0000256" key="9">
    <source>
        <dbReference type="PROSITE-ProRule" id="PRU10141"/>
    </source>
</evidence>
<gene>
    <name evidence="13" type="primary">TPK2</name>
    <name evidence="13" type="ORF">VNI00_011699</name>
</gene>
<dbReference type="FunFam" id="3.30.200.20:FF:000005">
    <property type="entry name" value="cAMP-dependent protein kinase catalytic subunit"/>
    <property type="match status" value="1"/>
</dbReference>
<dbReference type="PROSITE" id="PS51285">
    <property type="entry name" value="AGC_KINASE_CTER"/>
    <property type="match status" value="1"/>
</dbReference>
<dbReference type="Gene3D" id="1.10.510.10">
    <property type="entry name" value="Transferase(Phosphotransferase) domain 1"/>
    <property type="match status" value="1"/>
</dbReference>
<comment type="caution">
    <text evidence="13">The sequence shown here is derived from an EMBL/GenBank/DDBJ whole genome shotgun (WGS) entry which is preliminary data.</text>
</comment>
<dbReference type="GO" id="GO:0005829">
    <property type="term" value="C:cytosol"/>
    <property type="evidence" value="ECO:0007669"/>
    <property type="project" value="TreeGrafter"/>
</dbReference>
<proteinExistence type="inferred from homology"/>
<dbReference type="CDD" id="cd05580">
    <property type="entry name" value="STKc_PKA_like"/>
    <property type="match status" value="1"/>
</dbReference>
<dbReference type="GO" id="GO:0005952">
    <property type="term" value="C:cAMP-dependent protein kinase complex"/>
    <property type="evidence" value="ECO:0007669"/>
    <property type="project" value="TreeGrafter"/>
</dbReference>
<dbReference type="GO" id="GO:0004691">
    <property type="term" value="F:cAMP-dependent protein kinase activity"/>
    <property type="evidence" value="ECO:0007669"/>
    <property type="project" value="UniProtKB-EC"/>
</dbReference>
<dbReference type="PANTHER" id="PTHR24353:SF153">
    <property type="entry name" value="CAMP-DEPENDENT PROTEIN KINASE CATALYTIC SUBUNIT 1"/>
    <property type="match status" value="1"/>
</dbReference>
<dbReference type="InterPro" id="IPR011009">
    <property type="entry name" value="Kinase-like_dom_sf"/>
</dbReference>
<dbReference type="FunFam" id="1.10.510.10:FF:000005">
    <property type="entry name" value="cAMP-dependent protein kinase catalytic subunit alpha"/>
    <property type="match status" value="1"/>
</dbReference>
<protein>
    <recommendedName>
        <fullName evidence="1">cAMP-dependent protein kinase</fullName>
        <ecNumber evidence="1">2.7.11.11</ecNumber>
    </recommendedName>
</protein>
<dbReference type="Gene3D" id="3.30.200.20">
    <property type="entry name" value="Phosphorylase Kinase, domain 1"/>
    <property type="match status" value="1"/>
</dbReference>
<keyword evidence="4 9" id="KW-0547">Nucleotide-binding</keyword>
<feature type="binding site" evidence="9">
    <location>
        <position position="113"/>
    </location>
    <ligand>
        <name>ATP</name>
        <dbReference type="ChEBI" id="CHEBI:30616"/>
    </ligand>
</feature>
<dbReference type="InterPro" id="IPR008271">
    <property type="entry name" value="Ser/Thr_kinase_AS"/>
</dbReference>
<evidence type="ECO:0000256" key="2">
    <source>
        <dbReference type="ARBA" id="ARBA00022527"/>
    </source>
</evidence>
<dbReference type="PROSITE" id="PS00108">
    <property type="entry name" value="PROTEIN_KINASE_ST"/>
    <property type="match status" value="1"/>
</dbReference>
<comment type="similarity">
    <text evidence="10">Belongs to the protein kinase superfamily.</text>
</comment>
<accession>A0AAW0CBW2</accession>
<dbReference type="Proteomes" id="UP001383192">
    <property type="component" value="Unassembled WGS sequence"/>
</dbReference>
<name>A0AAW0CBW2_9AGAR</name>
<evidence type="ECO:0000313" key="13">
    <source>
        <dbReference type="EMBL" id="KAK7036502.1"/>
    </source>
</evidence>
<sequence>MLKRMASKFHLHGHNKDLVHSPIDTSSVSSANSSVLTPGYDHRGSFSTQRTSFSEWSKRGDSLDYMDNTGQPKRTKGQYRLSDFIIQRTLGTGSFGRVHLVRSKHNLRFYAIKVLNKERVFRMKQVEHTNNEQQMLESVQHPFIINLWGTFQDTSNLYMVMDFVPGGELFTLIRRSNRFPDPVAKFYAAEVALALNHLHKLDIIYRDLKPENILLNSDGHIKIADFGFAKICPNTTWTLCGTPDYLAPEIISQQRYNKSVDWYALGVLIFEMLSGLPPYHQPEANQVALYEKITKGPTSIRWPAAFSPLATDLILKLMEGDPSKRYGNLRHGAGDVFAHGWFREVDWERLAARDIQAPYLPKINGDGDASAFDKYPEDDVAASYGMLTTDNHGLYFPGFEYTGS</sequence>
<feature type="domain" description="Protein kinase" evidence="11">
    <location>
        <begin position="84"/>
        <end position="342"/>
    </location>
</feature>
<evidence type="ECO:0000256" key="3">
    <source>
        <dbReference type="ARBA" id="ARBA00022679"/>
    </source>
</evidence>
<dbReference type="AlphaFoldDB" id="A0AAW0CBW2"/>
<dbReference type="SUPFAM" id="SSF56112">
    <property type="entry name" value="Protein kinase-like (PK-like)"/>
    <property type="match status" value="1"/>
</dbReference>
<comment type="catalytic activity">
    <reaction evidence="7">
        <text>L-threonyl-[protein] + ATP = O-phospho-L-threonyl-[protein] + ADP + H(+)</text>
        <dbReference type="Rhea" id="RHEA:46608"/>
        <dbReference type="Rhea" id="RHEA-COMP:11060"/>
        <dbReference type="Rhea" id="RHEA-COMP:11605"/>
        <dbReference type="ChEBI" id="CHEBI:15378"/>
        <dbReference type="ChEBI" id="CHEBI:30013"/>
        <dbReference type="ChEBI" id="CHEBI:30616"/>
        <dbReference type="ChEBI" id="CHEBI:61977"/>
        <dbReference type="ChEBI" id="CHEBI:456216"/>
        <dbReference type="EC" id="2.7.11.11"/>
    </reaction>
</comment>
<dbReference type="SMART" id="SM00220">
    <property type="entry name" value="S_TKc"/>
    <property type="match status" value="1"/>
</dbReference>
<keyword evidence="6 9" id="KW-0067">ATP-binding</keyword>
<evidence type="ECO:0000256" key="7">
    <source>
        <dbReference type="ARBA" id="ARBA00047292"/>
    </source>
</evidence>
<dbReference type="PANTHER" id="PTHR24353">
    <property type="entry name" value="CYCLIC NUCLEOTIDE-DEPENDENT PROTEIN KINASE"/>
    <property type="match status" value="1"/>
</dbReference>
<dbReference type="SMART" id="SM00133">
    <property type="entry name" value="S_TK_X"/>
    <property type="match status" value="1"/>
</dbReference>
<evidence type="ECO:0000256" key="1">
    <source>
        <dbReference type="ARBA" id="ARBA00012444"/>
    </source>
</evidence>